<feature type="domain" description="Methyltransferase type 11" evidence="4">
    <location>
        <begin position="695"/>
        <end position="786"/>
    </location>
</feature>
<dbReference type="GO" id="GO:0008757">
    <property type="term" value="F:S-adenosylmethionine-dependent methyltransferase activity"/>
    <property type="evidence" value="ECO:0007669"/>
    <property type="project" value="InterPro"/>
</dbReference>
<evidence type="ECO:0000259" key="2">
    <source>
        <dbReference type="Pfam" id="PF00465"/>
    </source>
</evidence>
<dbReference type="PROSITE" id="PS00913">
    <property type="entry name" value="ADH_IRON_1"/>
    <property type="match status" value="1"/>
</dbReference>
<dbReference type="GO" id="GO:0009100">
    <property type="term" value="P:glycoprotein metabolic process"/>
    <property type="evidence" value="ECO:0007669"/>
    <property type="project" value="UniProtKB-ARBA"/>
</dbReference>
<evidence type="ECO:0000313" key="7">
    <source>
        <dbReference type="Proteomes" id="UP000176299"/>
    </source>
</evidence>
<organism evidence="6 7">
    <name type="scientific">Candidatus Woykebacteria bacterium GWA1_44_8</name>
    <dbReference type="NCBI Taxonomy" id="1802591"/>
    <lineage>
        <taxon>Bacteria</taxon>
        <taxon>Candidatus Woykeibacteriota</taxon>
    </lineage>
</organism>
<gene>
    <name evidence="6" type="ORF">A2113_00435</name>
</gene>
<protein>
    <recommendedName>
        <fullName evidence="8">Alcohol dehydrogenase iron-type/glycerol dehydrogenase GldA domain-containing protein</fullName>
    </recommendedName>
</protein>
<keyword evidence="1" id="KW-0560">Oxidoreductase</keyword>
<dbReference type="Gene3D" id="1.20.1090.10">
    <property type="entry name" value="Dehydroquinate synthase-like - alpha domain"/>
    <property type="match status" value="1"/>
</dbReference>
<dbReference type="SUPFAM" id="SSF53335">
    <property type="entry name" value="S-adenosyl-L-methionine-dependent methyltransferases"/>
    <property type="match status" value="1"/>
</dbReference>
<dbReference type="InterPro" id="IPR039697">
    <property type="entry name" value="Alcohol_dehydrogenase_Fe"/>
</dbReference>
<dbReference type="SUPFAM" id="SSF56796">
    <property type="entry name" value="Dehydroquinate synthase-like"/>
    <property type="match status" value="1"/>
</dbReference>
<sequence>MAITLTTDIKVIESQITETYQLPVKVYFGRGVFKQLPDFLTNKYKNILVVVGNHLKLDPEFKNVISNIQDRSRAVVYRGVINKSTPEQINPLLQLVRAANFDVIVGVGGGTILDSVKSVAYLAHTEGDIEDYLEGKSANQLGISWVGVPTNAGTGSEVTPWAVIWGEDGKKHSLHKPEMFADFVVVDPALTDNLPKNETALTGADAFTQAVEAYWNVNNNPTSDRYALEAIKILFNNLPNTINHSTPELRDQVMWGALLAGLAFSNTKTTICHTISYKLTSKFNVPHGQAVVVTLPLMLKKIIPVLEERSKPLLEALGSNNANEAVDVTKLFIQNIGLKTTLIELGISQDDLSVIVADLPVNRLSNSPVVPTTAELLVWLADLTVPTGSVSIVQTGLKLTDKDYQWSADLSRLRDILDVAGVKYWLDMGTLLGAIREGRFIGWDDDIDLSFPITDAPKVLALVDQFFALGYRVDVTDSSLYLSGLGKPKVGLAFYRERGDHVWISFLIKYPRFDRILRHVRRVANKIIYQPWQRGLPKLEQNFYTWSPVFLRQSIRQFGFWIETVLGERNYALVVPRRLVDNLTTIKFYGLNFNVPHPVEEYLALMYGEDWRIPNSNWHWEDTKAINYQFVPFTRRADYNLFNAQDTSAIEHQIIDRFNHVGTNWIEETASDDNFEWQIIKDWLGQPIGLEQKVLDVGSGKGKFTSKIQVQGFAVVGVEPASNLITAARTFHPNVEFVHAGATQLPFPDSTFSHLVCVEVLEHLPDTDRAIREFYRVLKPSGQLLIIDKNITSWHYLYLIPTVLWKWTKEITNQWMYPRKFPFREKYFTPQTLTILLRKYFPETTWQGLQFKPNVRVRSGFKQWYWVGNQKISGLLHRHFPARDFYLAWRATK</sequence>
<dbReference type="Pfam" id="PF25137">
    <property type="entry name" value="ADH_Fe_C"/>
    <property type="match status" value="1"/>
</dbReference>
<feature type="domain" description="Fe-containing alcohol dehydrogenase-like C-terminal" evidence="5">
    <location>
        <begin position="199"/>
        <end position="357"/>
    </location>
</feature>
<dbReference type="InterPro" id="IPR029063">
    <property type="entry name" value="SAM-dependent_MTases_sf"/>
</dbReference>
<dbReference type="EMBL" id="MHCN01000003">
    <property type="protein sequence ID" value="OGY22626.1"/>
    <property type="molecule type" value="Genomic_DNA"/>
</dbReference>
<dbReference type="InterPro" id="IPR018211">
    <property type="entry name" value="ADH_Fe_CS"/>
</dbReference>
<dbReference type="GO" id="GO:0004022">
    <property type="term" value="F:alcohol dehydrogenase (NAD+) activity"/>
    <property type="evidence" value="ECO:0007669"/>
    <property type="project" value="TreeGrafter"/>
</dbReference>
<evidence type="ECO:0000259" key="3">
    <source>
        <dbReference type="Pfam" id="PF04991"/>
    </source>
</evidence>
<dbReference type="FunFam" id="3.40.50.1970:FF:000003">
    <property type="entry name" value="Alcohol dehydrogenase, iron-containing"/>
    <property type="match status" value="1"/>
</dbReference>
<dbReference type="InterPro" id="IPR056798">
    <property type="entry name" value="ADH_Fe_C"/>
</dbReference>
<evidence type="ECO:0000259" key="4">
    <source>
        <dbReference type="Pfam" id="PF08241"/>
    </source>
</evidence>
<proteinExistence type="predicted"/>
<dbReference type="AlphaFoldDB" id="A0A1G1W4L0"/>
<comment type="caution">
    <text evidence="6">The sequence shown here is derived from an EMBL/GenBank/DDBJ whole genome shotgun (WGS) entry which is preliminary data.</text>
</comment>
<evidence type="ECO:0000256" key="1">
    <source>
        <dbReference type="ARBA" id="ARBA00023002"/>
    </source>
</evidence>
<dbReference type="Gene3D" id="3.40.50.150">
    <property type="entry name" value="Vaccinia Virus protein VP39"/>
    <property type="match status" value="1"/>
</dbReference>
<dbReference type="InterPro" id="IPR013216">
    <property type="entry name" value="Methyltransf_11"/>
</dbReference>
<dbReference type="PANTHER" id="PTHR11496">
    <property type="entry name" value="ALCOHOL DEHYDROGENASE"/>
    <property type="match status" value="1"/>
</dbReference>
<dbReference type="CDD" id="cd02440">
    <property type="entry name" value="AdoMet_MTases"/>
    <property type="match status" value="1"/>
</dbReference>
<dbReference type="InterPro" id="IPR001670">
    <property type="entry name" value="ADH_Fe/GldA"/>
</dbReference>
<dbReference type="GO" id="GO:0046872">
    <property type="term" value="F:metal ion binding"/>
    <property type="evidence" value="ECO:0007669"/>
    <property type="project" value="InterPro"/>
</dbReference>
<feature type="domain" description="Alcohol dehydrogenase iron-type/glycerol dehydrogenase GldA" evidence="2">
    <location>
        <begin position="23"/>
        <end position="188"/>
    </location>
</feature>
<evidence type="ECO:0000259" key="5">
    <source>
        <dbReference type="Pfam" id="PF25137"/>
    </source>
</evidence>
<accession>A0A1G1W4L0</accession>
<name>A0A1G1W4L0_9BACT</name>
<dbReference type="Pfam" id="PF08241">
    <property type="entry name" value="Methyltransf_11"/>
    <property type="match status" value="1"/>
</dbReference>
<dbReference type="Pfam" id="PF04991">
    <property type="entry name" value="LicD"/>
    <property type="match status" value="1"/>
</dbReference>
<dbReference type="STRING" id="1802591.A2113_00435"/>
<dbReference type="Pfam" id="PF00465">
    <property type="entry name" value="Fe-ADH"/>
    <property type="match status" value="1"/>
</dbReference>
<evidence type="ECO:0008006" key="8">
    <source>
        <dbReference type="Google" id="ProtNLM"/>
    </source>
</evidence>
<dbReference type="InterPro" id="IPR007074">
    <property type="entry name" value="LicD/FKTN/FKRP_NTP_transf"/>
</dbReference>
<dbReference type="PANTHER" id="PTHR11496:SF83">
    <property type="entry name" value="HYDROXYACID-OXOACID TRANSHYDROGENASE, MITOCHONDRIAL"/>
    <property type="match status" value="1"/>
</dbReference>
<dbReference type="Proteomes" id="UP000176299">
    <property type="component" value="Unassembled WGS sequence"/>
</dbReference>
<evidence type="ECO:0000313" key="6">
    <source>
        <dbReference type="EMBL" id="OGY22626.1"/>
    </source>
</evidence>
<feature type="domain" description="LicD/FKTN/FKRP nucleotidyltransferase" evidence="3">
    <location>
        <begin position="421"/>
        <end position="473"/>
    </location>
</feature>
<reference evidence="6 7" key="1">
    <citation type="journal article" date="2016" name="Nat. Commun.">
        <title>Thousands of microbial genomes shed light on interconnected biogeochemical processes in an aquifer system.</title>
        <authorList>
            <person name="Anantharaman K."/>
            <person name="Brown C.T."/>
            <person name="Hug L.A."/>
            <person name="Sharon I."/>
            <person name="Castelle C.J."/>
            <person name="Probst A.J."/>
            <person name="Thomas B.C."/>
            <person name="Singh A."/>
            <person name="Wilkins M.J."/>
            <person name="Karaoz U."/>
            <person name="Brodie E.L."/>
            <person name="Williams K.H."/>
            <person name="Hubbard S.S."/>
            <person name="Banfield J.F."/>
        </authorList>
    </citation>
    <scope>NUCLEOTIDE SEQUENCE [LARGE SCALE GENOMIC DNA]</scope>
</reference>
<dbReference type="Gene3D" id="3.40.50.1970">
    <property type="match status" value="1"/>
</dbReference>